<dbReference type="EMBL" id="CP151509">
    <property type="protein sequence ID" value="WZN64413.1"/>
    <property type="molecule type" value="Genomic_DNA"/>
</dbReference>
<feature type="region of interest" description="Disordered" evidence="1">
    <location>
        <begin position="250"/>
        <end position="269"/>
    </location>
</feature>
<accession>A0AAX4PE14</accession>
<evidence type="ECO:0000256" key="1">
    <source>
        <dbReference type="SAM" id="MobiDB-lite"/>
    </source>
</evidence>
<feature type="compositionally biased region" description="Gly residues" evidence="1">
    <location>
        <begin position="43"/>
        <end position="53"/>
    </location>
</feature>
<proteinExistence type="predicted"/>
<organism evidence="2 3">
    <name type="scientific">Chloropicon roscoffensis</name>
    <dbReference type="NCBI Taxonomy" id="1461544"/>
    <lineage>
        <taxon>Eukaryota</taxon>
        <taxon>Viridiplantae</taxon>
        <taxon>Chlorophyta</taxon>
        <taxon>Chloropicophyceae</taxon>
        <taxon>Chloropicales</taxon>
        <taxon>Chloropicaceae</taxon>
        <taxon>Chloropicon</taxon>
    </lineage>
</organism>
<feature type="compositionally biased region" description="Low complexity" evidence="1">
    <location>
        <begin position="250"/>
        <end position="263"/>
    </location>
</feature>
<feature type="region of interest" description="Disordered" evidence="1">
    <location>
        <begin position="141"/>
        <end position="166"/>
    </location>
</feature>
<name>A0AAX4PE14_9CHLO</name>
<sequence length="269" mass="28788">MAHSRVLRVRGAERCSRGAAPASTSSLVAARRRATARPRAAGDGSGGNSGSGAGNQATGGLYFLDKLVEDPVNALLVLGPRALAGAIDSLPKNADEFQAETEQVRDRLTMLAQDPRPWDVKGELVVREADSKLEELVEKGSMALTGGSEGSKAGASAAATAEVDEEEERNYQDLSRKVAEFSNLYLLLREVRKSEARYLSAEESDAKMLFGVVEDTRSSLSHRLDELTEGLEEDFVLPFGDLLEDAREALAAPIPSRSPPESSAAEEED</sequence>
<keyword evidence="3" id="KW-1185">Reference proteome</keyword>
<gene>
    <name evidence="2" type="ORF">HKI87_09g59690</name>
</gene>
<evidence type="ECO:0000313" key="2">
    <source>
        <dbReference type="EMBL" id="WZN64413.1"/>
    </source>
</evidence>
<dbReference type="Proteomes" id="UP001472866">
    <property type="component" value="Chromosome 09"/>
</dbReference>
<evidence type="ECO:0000313" key="3">
    <source>
        <dbReference type="Proteomes" id="UP001472866"/>
    </source>
</evidence>
<feature type="compositionally biased region" description="Low complexity" evidence="1">
    <location>
        <begin position="150"/>
        <end position="161"/>
    </location>
</feature>
<dbReference type="AlphaFoldDB" id="A0AAX4PE14"/>
<feature type="region of interest" description="Disordered" evidence="1">
    <location>
        <begin position="1"/>
        <end position="55"/>
    </location>
</feature>
<protein>
    <submittedName>
        <fullName evidence="2">Uncharacterized protein</fullName>
    </submittedName>
</protein>
<reference evidence="2 3" key="1">
    <citation type="submission" date="2024-03" db="EMBL/GenBank/DDBJ databases">
        <title>Complete genome sequence of the green alga Chloropicon roscoffensis RCC1871.</title>
        <authorList>
            <person name="Lemieux C."/>
            <person name="Pombert J.-F."/>
            <person name="Otis C."/>
            <person name="Turmel M."/>
        </authorList>
    </citation>
    <scope>NUCLEOTIDE SEQUENCE [LARGE SCALE GENOMIC DNA]</scope>
    <source>
        <strain evidence="2 3">RCC1871</strain>
    </source>
</reference>